<keyword evidence="1 4" id="KW-0349">Heme</keyword>
<dbReference type="SMART" id="SM00567">
    <property type="entry name" value="EZ_HEAT"/>
    <property type="match status" value="3"/>
</dbReference>
<evidence type="ECO:0000256" key="1">
    <source>
        <dbReference type="ARBA" id="ARBA00022617"/>
    </source>
</evidence>
<gene>
    <name evidence="6" type="ORF">SAMN04488514_11693</name>
</gene>
<dbReference type="GO" id="GO:0009055">
    <property type="term" value="F:electron transfer activity"/>
    <property type="evidence" value="ECO:0007669"/>
    <property type="project" value="InterPro"/>
</dbReference>
<dbReference type="Gene3D" id="1.10.760.10">
    <property type="entry name" value="Cytochrome c-like domain"/>
    <property type="match status" value="1"/>
</dbReference>
<dbReference type="PROSITE" id="PS51007">
    <property type="entry name" value="CYTC"/>
    <property type="match status" value="1"/>
</dbReference>
<dbReference type="Pfam" id="PF23500">
    <property type="entry name" value="DUF7133"/>
    <property type="match status" value="1"/>
</dbReference>
<dbReference type="NCBIfam" id="TIGR02603">
    <property type="entry name" value="CxxCH_TIGR02603"/>
    <property type="match status" value="1"/>
</dbReference>
<evidence type="ECO:0000256" key="4">
    <source>
        <dbReference type="PROSITE-ProRule" id="PRU00433"/>
    </source>
</evidence>
<dbReference type="Gene3D" id="2.120.10.30">
    <property type="entry name" value="TolB, C-terminal domain"/>
    <property type="match status" value="1"/>
</dbReference>
<reference evidence="6 7" key="1">
    <citation type="submission" date="2016-10" db="EMBL/GenBank/DDBJ databases">
        <authorList>
            <person name="de Groot N.N."/>
        </authorList>
    </citation>
    <scope>NUCLEOTIDE SEQUENCE [LARGE SCALE GENOMIC DNA]</scope>
    <source>
        <strain evidence="6 7">DSM 19886</strain>
    </source>
</reference>
<dbReference type="SUPFAM" id="SSF101898">
    <property type="entry name" value="NHL repeat"/>
    <property type="match status" value="1"/>
</dbReference>
<dbReference type="PANTHER" id="PTHR33546">
    <property type="entry name" value="LARGE, MULTIFUNCTIONAL SECRETED PROTEIN-RELATED"/>
    <property type="match status" value="1"/>
</dbReference>
<name>A0A1G9WWQ6_9FLAO</name>
<dbReference type="SUPFAM" id="SSF46626">
    <property type="entry name" value="Cytochrome c"/>
    <property type="match status" value="1"/>
</dbReference>
<dbReference type="Proteomes" id="UP000199440">
    <property type="component" value="Unassembled WGS sequence"/>
</dbReference>
<dbReference type="InterPro" id="IPR011989">
    <property type="entry name" value="ARM-like"/>
</dbReference>
<dbReference type="PANTHER" id="PTHR33546:SF1">
    <property type="entry name" value="LARGE, MULTIFUNCTIONAL SECRETED PROTEIN"/>
    <property type="match status" value="1"/>
</dbReference>
<sequence>MIFYVKFKKKNKSFYPVKSLLKKQHFKSVLSLSCILLLFTACHTKEKLGNELNGIKVPVGFTIEKVVDSNLIDYPMFASFDNHGRLFLCESTGETFSTEEHLKKPPYHIRLLQDLDEDGKFEKSTIFADSLTYPKGAVFYQGSLYVASAPDLLKLTDTDGDGVADKREVLLTGWVLNHNAATFGGPFIGPDGWLYLTDARRGFDITTKEGKELKGKGTHIWRCKPDGTELETVSGGGFDNAVELIFMPSGETLGTMTYFTEPMNGFRDALMHWVYGGVYPKPYQTIEDDSLKLTGDLMPVMTKLPRIAHSGLMRYEGAAFGSDFKGNLFSAQFNTGRIMRHLITPIGATYQTKEAPFMTSSHPDVHPTDVLEDGDGSLLVVDTGGWFIAGCPLSVVAKKDVKAAIYRIRKTGAKEVKDPWGRKLNLIKMPKQKLVRLVMDSRPSVRRQAIEQLVIEGAPVIGEIKKTLLSSQNEELRLAAVFILYRINGAAAMGMLRETLDDKSAMVRTATARVLGLAKDQQSVTKLTDMVQNDKAPVRRQAATALGQIGNKQAIDALLKASSNPKDRFVEHAIIYSLITLKSPEPSVQALADSSATIRKAALIALDQMEGSPLKKNQLAPFLKSKNKQLQQTGIWVAMHHIDWSDIVVDFLKGNLNLKELTKEDEVVLSNLMIKFSSNVQIQNYITDQLGNKNLTLSKRLLLIDVINHSDIKKLPNSWIKQLGNLLRSNDYEIRPALLNLIKSRRVSVLNNELNQIVKDPQIPTDFRLKALSARLMSIANLSKTEFGMVLNYLGRDHETPIRQAAARLLTQAKLSEPQLVTLAKEEVATAEVFLLPDLVNAYKGSNSETAGNALITALKTSKDRLENLSVPDMENLFKTYPESVQTASISLIHTLKEQQASRFEELEKLQSQLKRGDVAVGRTIFFGKGTCLVCHALGGKGGDFGPDLSNIGEIRSRHDIIEAIMYPSASFAREHETSKIITKNTSYLGIITEQLPDVIIIATGPGSKVRVPRNEIVSIEPERVSLMPPGLFKSLSIQEISDLMAYLESLPSGLGQIKSHE</sequence>
<evidence type="ECO:0000313" key="6">
    <source>
        <dbReference type="EMBL" id="SDM88948.1"/>
    </source>
</evidence>
<dbReference type="GO" id="GO:0020037">
    <property type="term" value="F:heme binding"/>
    <property type="evidence" value="ECO:0007669"/>
    <property type="project" value="InterPro"/>
</dbReference>
<dbReference type="InterPro" id="IPR016024">
    <property type="entry name" value="ARM-type_fold"/>
</dbReference>
<dbReference type="InterPro" id="IPR055557">
    <property type="entry name" value="DUF7133"/>
</dbReference>
<proteinExistence type="predicted"/>
<dbReference type="InterPro" id="IPR036909">
    <property type="entry name" value="Cyt_c-like_dom_sf"/>
</dbReference>
<dbReference type="AlphaFoldDB" id="A0A1G9WWQ6"/>
<dbReference type="OrthoDB" id="9808161at2"/>
<dbReference type="InterPro" id="IPR013428">
    <property type="entry name" value="Membrane-bound_put_N"/>
</dbReference>
<dbReference type="InterPro" id="IPR011042">
    <property type="entry name" value="6-blade_b-propeller_TolB-like"/>
</dbReference>
<keyword evidence="3 4" id="KW-0408">Iron</keyword>
<dbReference type="InterPro" id="IPR004155">
    <property type="entry name" value="PBS_lyase_HEAT"/>
</dbReference>
<dbReference type="InterPro" id="IPR009056">
    <property type="entry name" value="Cyt_c-like_dom"/>
</dbReference>
<dbReference type="GO" id="GO:0046872">
    <property type="term" value="F:metal ion binding"/>
    <property type="evidence" value="ECO:0007669"/>
    <property type="project" value="UniProtKB-KW"/>
</dbReference>
<organism evidence="6 7">
    <name type="scientific">Kriegella aquimaris</name>
    <dbReference type="NCBI Taxonomy" id="192904"/>
    <lineage>
        <taxon>Bacteria</taxon>
        <taxon>Pseudomonadati</taxon>
        <taxon>Bacteroidota</taxon>
        <taxon>Flavobacteriia</taxon>
        <taxon>Flavobacteriales</taxon>
        <taxon>Flavobacteriaceae</taxon>
        <taxon>Kriegella</taxon>
    </lineage>
</organism>
<dbReference type="STRING" id="192904.SAMN04488514_11693"/>
<evidence type="ECO:0000259" key="5">
    <source>
        <dbReference type="PROSITE" id="PS51007"/>
    </source>
</evidence>
<dbReference type="NCBIfam" id="TIGR02604">
    <property type="entry name" value="Piru_Ver_Nterm"/>
    <property type="match status" value="1"/>
</dbReference>
<keyword evidence="7" id="KW-1185">Reference proteome</keyword>
<dbReference type="InterPro" id="IPR013427">
    <property type="entry name" value="Haem-bd_dom_put"/>
</dbReference>
<evidence type="ECO:0000313" key="7">
    <source>
        <dbReference type="Proteomes" id="UP000199440"/>
    </source>
</evidence>
<protein>
    <submittedName>
        <fullName evidence="6">Putative membrane-bound dehydrogenase domain-containing protein</fullName>
    </submittedName>
</protein>
<accession>A0A1G9WWQ6</accession>
<evidence type="ECO:0000256" key="3">
    <source>
        <dbReference type="ARBA" id="ARBA00023004"/>
    </source>
</evidence>
<dbReference type="Pfam" id="PF13646">
    <property type="entry name" value="HEAT_2"/>
    <property type="match status" value="1"/>
</dbReference>
<dbReference type="EMBL" id="FNGV01000016">
    <property type="protein sequence ID" value="SDM88948.1"/>
    <property type="molecule type" value="Genomic_DNA"/>
</dbReference>
<feature type="domain" description="Cytochrome c" evidence="5">
    <location>
        <begin position="917"/>
        <end position="1052"/>
    </location>
</feature>
<keyword evidence="2 4" id="KW-0479">Metal-binding</keyword>
<dbReference type="Gene3D" id="1.25.10.10">
    <property type="entry name" value="Leucine-rich Repeat Variant"/>
    <property type="match status" value="1"/>
</dbReference>
<evidence type="ECO:0000256" key="2">
    <source>
        <dbReference type="ARBA" id="ARBA00022723"/>
    </source>
</evidence>
<dbReference type="SUPFAM" id="SSF48371">
    <property type="entry name" value="ARM repeat"/>
    <property type="match status" value="1"/>
</dbReference>